<dbReference type="KEGG" id="acae:HYG86_17915"/>
<dbReference type="PANTHER" id="PTHR36112">
    <property type="entry name" value="RIBOSOMAL RNA SMALL SUBUNIT METHYLTRANSFERASE J"/>
    <property type="match status" value="1"/>
</dbReference>
<keyword evidence="1" id="KW-0808">Transferase</keyword>
<dbReference type="Gene3D" id="3.40.50.150">
    <property type="entry name" value="Vaccinia Virus protein VP39"/>
    <property type="match status" value="1"/>
</dbReference>
<dbReference type="PANTHER" id="PTHR36112:SF1">
    <property type="entry name" value="RIBOSOMAL RNA SMALL SUBUNIT METHYLTRANSFERASE J"/>
    <property type="match status" value="1"/>
</dbReference>
<dbReference type="RefSeq" id="WP_213166907.1">
    <property type="nucleotide sequence ID" value="NZ_CP058559.1"/>
</dbReference>
<sequence>MDTIVTTVQRASEDLEKKAKTIADKLKGTYLERSRLKGISSCEAPVLVVAKEGINLHYNDEKFFFHPSMAMLRIKRIMKGEKDIFNTICGDIRGYSVLDCTMGFGSDSLVFSYLVEELGCVTALEINTLIYTVISDGLKNSYPKWDEINATKMNIRTYNLDYHSYLDSCTEKSHDIVYFDPMFDEPLTESVHLDPIRALAQKDQLTVEVIDRAKMVASKFVIVKNRVDYDFNKLGIYETFSKSSSKIKYGIVRL</sequence>
<protein>
    <submittedName>
        <fullName evidence="1">Class I SAM-dependent methyltransferase</fullName>
    </submittedName>
</protein>
<evidence type="ECO:0000313" key="2">
    <source>
        <dbReference type="Proteomes" id="UP000516160"/>
    </source>
</evidence>
<dbReference type="Pfam" id="PF04445">
    <property type="entry name" value="SAM_MT"/>
    <property type="match status" value="1"/>
</dbReference>
<proteinExistence type="predicted"/>
<dbReference type="SUPFAM" id="SSF53335">
    <property type="entry name" value="S-adenosyl-L-methionine-dependent methyltransferases"/>
    <property type="match status" value="1"/>
</dbReference>
<name>A0A7G9WCV2_ALKCA</name>
<dbReference type="GO" id="GO:0008990">
    <property type="term" value="F:rRNA (guanine-N2-)-methyltransferase activity"/>
    <property type="evidence" value="ECO:0007669"/>
    <property type="project" value="InterPro"/>
</dbReference>
<keyword evidence="1" id="KW-0489">Methyltransferase</keyword>
<evidence type="ECO:0000313" key="1">
    <source>
        <dbReference type="EMBL" id="QNO16514.1"/>
    </source>
</evidence>
<organism evidence="1 2">
    <name type="scientific">Alkalicella caledoniensis</name>
    <dbReference type="NCBI Taxonomy" id="2731377"/>
    <lineage>
        <taxon>Bacteria</taxon>
        <taxon>Bacillati</taxon>
        <taxon>Bacillota</taxon>
        <taxon>Clostridia</taxon>
        <taxon>Eubacteriales</taxon>
        <taxon>Proteinivoracaceae</taxon>
        <taxon>Alkalicella</taxon>
    </lineage>
</organism>
<dbReference type="InterPro" id="IPR029063">
    <property type="entry name" value="SAM-dependent_MTases_sf"/>
</dbReference>
<accession>A0A7G9WCV2</accession>
<gene>
    <name evidence="1" type="ORF">HYG86_17915</name>
</gene>
<dbReference type="AlphaFoldDB" id="A0A7G9WCV2"/>
<reference evidence="1 2" key="1">
    <citation type="submission" date="2020-07" db="EMBL/GenBank/DDBJ databases">
        <title>Alkalicella. sp. LB2 genome.</title>
        <authorList>
            <person name="Postec A."/>
            <person name="Quemeneur M."/>
        </authorList>
    </citation>
    <scope>NUCLEOTIDE SEQUENCE [LARGE SCALE GENOMIC DNA]</scope>
    <source>
        <strain evidence="1 2">LB2</strain>
    </source>
</reference>
<dbReference type="Proteomes" id="UP000516160">
    <property type="component" value="Chromosome"/>
</dbReference>
<dbReference type="InterPro" id="IPR007536">
    <property type="entry name" value="16SrRNA_methylTrfase_J"/>
</dbReference>
<keyword evidence="2" id="KW-1185">Reference proteome</keyword>
<dbReference type="EMBL" id="CP058559">
    <property type="protein sequence ID" value="QNO16514.1"/>
    <property type="molecule type" value="Genomic_DNA"/>
</dbReference>